<dbReference type="GO" id="GO:0003700">
    <property type="term" value="F:DNA-binding transcription factor activity"/>
    <property type="evidence" value="ECO:0007669"/>
    <property type="project" value="InterPro"/>
</dbReference>
<proteinExistence type="predicted"/>
<dbReference type="SMART" id="SM00342">
    <property type="entry name" value="HTH_ARAC"/>
    <property type="match status" value="1"/>
</dbReference>
<evidence type="ECO:0000256" key="2">
    <source>
        <dbReference type="ARBA" id="ARBA00023125"/>
    </source>
</evidence>
<reference evidence="5 6" key="1">
    <citation type="journal article" date="2014" name="Genome Announc.">
        <title>Draft genome sequences of the altered schaedler flora, a defined bacterial community from gnotobiotic mice.</title>
        <authorList>
            <person name="Wannemuehler M.J."/>
            <person name="Overstreet A.M."/>
            <person name="Ward D.V."/>
            <person name="Phillips G.J."/>
        </authorList>
    </citation>
    <scope>NUCLEOTIDE SEQUENCE [LARGE SCALE GENOMIC DNA]</scope>
    <source>
        <strain evidence="5 6">ASF492</strain>
    </source>
</reference>
<dbReference type="Proteomes" id="UP000012589">
    <property type="component" value="Unassembled WGS sequence"/>
</dbReference>
<evidence type="ECO:0000256" key="3">
    <source>
        <dbReference type="ARBA" id="ARBA00023163"/>
    </source>
</evidence>
<keyword evidence="6" id="KW-1185">Reference proteome</keyword>
<dbReference type="PATRIC" id="fig|1235802.3.peg.1047"/>
<keyword evidence="3" id="KW-0804">Transcription</keyword>
<accession>N2B5Y7</accession>
<dbReference type="OrthoDB" id="184994at2"/>
<dbReference type="GO" id="GO:0043565">
    <property type="term" value="F:sequence-specific DNA binding"/>
    <property type="evidence" value="ECO:0007669"/>
    <property type="project" value="InterPro"/>
</dbReference>
<dbReference type="InterPro" id="IPR009057">
    <property type="entry name" value="Homeodomain-like_sf"/>
</dbReference>
<evidence type="ECO:0000259" key="4">
    <source>
        <dbReference type="PROSITE" id="PS01124"/>
    </source>
</evidence>
<dbReference type="InterPro" id="IPR018060">
    <property type="entry name" value="HTH_AraC"/>
</dbReference>
<dbReference type="PANTHER" id="PTHR43280">
    <property type="entry name" value="ARAC-FAMILY TRANSCRIPTIONAL REGULATOR"/>
    <property type="match status" value="1"/>
</dbReference>
<dbReference type="AlphaFoldDB" id="N2B5Y7"/>
<dbReference type="PANTHER" id="PTHR43280:SF28">
    <property type="entry name" value="HTH-TYPE TRANSCRIPTIONAL ACTIVATOR RHAS"/>
    <property type="match status" value="1"/>
</dbReference>
<evidence type="ECO:0000256" key="1">
    <source>
        <dbReference type="ARBA" id="ARBA00023015"/>
    </source>
</evidence>
<dbReference type="PROSITE" id="PS01124">
    <property type="entry name" value="HTH_ARAC_FAMILY_2"/>
    <property type="match status" value="1"/>
</dbReference>
<dbReference type="Pfam" id="PF12833">
    <property type="entry name" value="HTH_18"/>
    <property type="match status" value="1"/>
</dbReference>
<comment type="caution">
    <text evidence="5">The sequence shown here is derived from an EMBL/GenBank/DDBJ whole genome shotgun (WGS) entry which is preliminary data.</text>
</comment>
<dbReference type="EMBL" id="AQFT01000025">
    <property type="protein sequence ID" value="EMZ35846.1"/>
    <property type="molecule type" value="Genomic_DNA"/>
</dbReference>
<dbReference type="STRING" id="1235802.C823_00977"/>
<organism evidence="5 6">
    <name type="scientific">Eubacterium plexicaudatum ASF492</name>
    <dbReference type="NCBI Taxonomy" id="1235802"/>
    <lineage>
        <taxon>Bacteria</taxon>
        <taxon>Bacillati</taxon>
        <taxon>Bacillota</taxon>
        <taxon>Clostridia</taxon>
        <taxon>Eubacteriales</taxon>
        <taxon>Eubacteriaceae</taxon>
        <taxon>Eubacterium</taxon>
    </lineage>
</organism>
<feature type="domain" description="HTH araC/xylS-type" evidence="4">
    <location>
        <begin position="300"/>
        <end position="398"/>
    </location>
</feature>
<dbReference type="HOGENOM" id="CLU_036605_6_0_9"/>
<keyword evidence="1" id="KW-0805">Transcription regulation</keyword>
<dbReference type="SUPFAM" id="SSF46689">
    <property type="entry name" value="Homeodomain-like"/>
    <property type="match status" value="2"/>
</dbReference>
<sequence>MKNHEKIKKNSDYLLERLCCFSGVDILCFCMDKYFHYQEYVNFNPFKENVEFRDSLMKAADEQNVPLIFLDSHDIVFACIRQDVGMKSDAYVMVGPVALKYKSRVELHYYYRDYGMKKGTERPLPVLHFTKIIELVALVAGILTETHYTYDQLIKGNHFDSYLEQILEEEQKRFAIDQDCFAHHTYEEERKLLNAVREGRTEEAVKLSMVIDSSVGHMSKKVELQWSKTATVAIALCTRAAIEGGLSPTEAYQVSDFYEQKCDECKNAGELVDCRNRAVYDLAQRVRKRREISAKSNYVERCCDYIQKHYREKIHPGDLADSLELNPSYLSRIFSKEMGMSMQEYIVKERVRRAANMLMYSDLEIAKIGDYVNFPSQSYFGKMFKKYMHMTPGKYRNLYKPKEFTDNNK</sequence>
<evidence type="ECO:0000313" key="5">
    <source>
        <dbReference type="EMBL" id="EMZ35846.1"/>
    </source>
</evidence>
<dbReference type="Gene3D" id="1.10.10.60">
    <property type="entry name" value="Homeodomain-like"/>
    <property type="match status" value="2"/>
</dbReference>
<name>N2B5Y7_9FIRM</name>
<gene>
    <name evidence="5" type="ORF">C823_00977</name>
</gene>
<protein>
    <recommendedName>
        <fullName evidence="4">HTH araC/xylS-type domain-containing protein</fullName>
    </recommendedName>
</protein>
<evidence type="ECO:0000313" key="6">
    <source>
        <dbReference type="Proteomes" id="UP000012589"/>
    </source>
</evidence>
<keyword evidence="2" id="KW-0238">DNA-binding</keyword>
<dbReference type="eggNOG" id="COG2207">
    <property type="taxonomic scope" value="Bacteria"/>
</dbReference>